<feature type="region of interest" description="Disordered" evidence="1">
    <location>
        <begin position="1"/>
        <end position="25"/>
    </location>
</feature>
<name>A0A3P3ZQG8_9ZZZZ</name>
<reference evidence="2" key="1">
    <citation type="submission" date="2018-10" db="EMBL/GenBank/DDBJ databases">
        <authorList>
            <person name="Plewniak F."/>
        </authorList>
    </citation>
    <scope>NUCLEOTIDE SEQUENCE</scope>
</reference>
<dbReference type="EMBL" id="UOYP01000450">
    <property type="protein sequence ID" value="VAY89060.1"/>
    <property type="molecule type" value="Genomic_DNA"/>
</dbReference>
<protein>
    <submittedName>
        <fullName evidence="2">Uncharacterized protein</fullName>
    </submittedName>
</protein>
<evidence type="ECO:0000256" key="1">
    <source>
        <dbReference type="SAM" id="MobiDB-lite"/>
    </source>
</evidence>
<proteinExistence type="predicted"/>
<dbReference type="AlphaFoldDB" id="A0A3P3ZQG8"/>
<sequence>MPPPPILDDDLLERTFGQQLPGSNP</sequence>
<accession>A0A3P3ZQG8</accession>
<feature type="compositionally biased region" description="Polar residues" evidence="1">
    <location>
        <begin position="16"/>
        <end position="25"/>
    </location>
</feature>
<organism evidence="2">
    <name type="scientific">mine drainage metagenome</name>
    <dbReference type="NCBI Taxonomy" id="410659"/>
    <lineage>
        <taxon>unclassified sequences</taxon>
        <taxon>metagenomes</taxon>
        <taxon>ecological metagenomes</taxon>
    </lineage>
</organism>
<gene>
    <name evidence="2" type="ORF">CARN8_5030001</name>
</gene>
<evidence type="ECO:0000313" key="2">
    <source>
        <dbReference type="EMBL" id="VAY89060.1"/>
    </source>
</evidence>